<dbReference type="Pfam" id="PF03331">
    <property type="entry name" value="LpxC"/>
    <property type="match status" value="1"/>
</dbReference>
<dbReference type="Proteomes" id="UP000186406">
    <property type="component" value="Unassembled WGS sequence"/>
</dbReference>
<dbReference type="Gene3D" id="3.30.1700.10">
    <property type="entry name" value="lpxc deacetylase, domain 2"/>
    <property type="match status" value="1"/>
</dbReference>
<evidence type="ECO:0000256" key="12">
    <source>
        <dbReference type="HAMAP-Rule" id="MF_00388"/>
    </source>
</evidence>
<accession>A0A1M7ZDR6</accession>
<dbReference type="GO" id="GO:0009245">
    <property type="term" value="P:lipid A biosynthetic process"/>
    <property type="evidence" value="ECO:0007669"/>
    <property type="project" value="UniProtKB-UniRule"/>
</dbReference>
<organism evidence="13 14">
    <name type="scientific">Pseudoxanthobacter soli DSM 19599</name>
    <dbReference type="NCBI Taxonomy" id="1123029"/>
    <lineage>
        <taxon>Bacteria</taxon>
        <taxon>Pseudomonadati</taxon>
        <taxon>Pseudomonadota</taxon>
        <taxon>Alphaproteobacteria</taxon>
        <taxon>Hyphomicrobiales</taxon>
        <taxon>Segnochrobactraceae</taxon>
        <taxon>Pseudoxanthobacter</taxon>
    </lineage>
</organism>
<dbReference type="GO" id="GO:0046872">
    <property type="term" value="F:metal ion binding"/>
    <property type="evidence" value="ECO:0007669"/>
    <property type="project" value="UniProtKB-KW"/>
</dbReference>
<evidence type="ECO:0000256" key="1">
    <source>
        <dbReference type="ARBA" id="ARBA00001947"/>
    </source>
</evidence>
<comment type="cofactor">
    <cofactor evidence="1 12">
        <name>Zn(2+)</name>
        <dbReference type="ChEBI" id="CHEBI:29105"/>
    </cofactor>
</comment>
<feature type="binding site" evidence="12">
    <location>
        <position position="250"/>
    </location>
    <ligand>
        <name>Zn(2+)</name>
        <dbReference type="ChEBI" id="CHEBI:29105"/>
    </ligand>
</feature>
<dbReference type="HAMAP" id="MF_00388">
    <property type="entry name" value="LpxC"/>
    <property type="match status" value="1"/>
</dbReference>
<dbReference type="EMBL" id="FRXO01000002">
    <property type="protein sequence ID" value="SHO63071.1"/>
    <property type="molecule type" value="Genomic_DNA"/>
</dbReference>
<comment type="pathway">
    <text evidence="3 12">Glycolipid biosynthesis; lipid IV(A) biosynthesis; lipid IV(A) from (3R)-3-hydroxytetradecanoyl-[acyl-carrier-protein] and UDP-N-acetyl-alpha-D-glucosamine: step 2/6.</text>
</comment>
<keyword evidence="10 12" id="KW-0443">Lipid metabolism</keyword>
<name>A0A1M7ZDR6_9HYPH</name>
<keyword evidence="14" id="KW-1185">Reference proteome</keyword>
<evidence type="ECO:0000313" key="14">
    <source>
        <dbReference type="Proteomes" id="UP000186406"/>
    </source>
</evidence>
<evidence type="ECO:0000256" key="7">
    <source>
        <dbReference type="ARBA" id="ARBA00022723"/>
    </source>
</evidence>
<evidence type="ECO:0000256" key="11">
    <source>
        <dbReference type="ARBA" id="ARBA00024535"/>
    </source>
</evidence>
<evidence type="ECO:0000256" key="2">
    <source>
        <dbReference type="ARBA" id="ARBA00002923"/>
    </source>
</evidence>
<dbReference type="Gene3D" id="3.30.230.20">
    <property type="entry name" value="lpxc deacetylase, domain 1"/>
    <property type="match status" value="1"/>
</dbReference>
<evidence type="ECO:0000256" key="10">
    <source>
        <dbReference type="ARBA" id="ARBA00023098"/>
    </source>
</evidence>
<feature type="active site" description="Proton donor" evidence="12">
    <location>
        <position position="273"/>
    </location>
</feature>
<dbReference type="PANTHER" id="PTHR33694">
    <property type="entry name" value="UDP-3-O-ACYL-N-ACETYLGLUCOSAMINE DEACETYLASE 1, MITOCHONDRIAL-RELATED"/>
    <property type="match status" value="1"/>
</dbReference>
<comment type="similarity">
    <text evidence="12">Belongs to the LpxC family.</text>
</comment>
<evidence type="ECO:0000256" key="5">
    <source>
        <dbReference type="ARBA" id="ARBA00022516"/>
    </source>
</evidence>
<dbReference type="AlphaFoldDB" id="A0A1M7ZDR6"/>
<dbReference type="PANTHER" id="PTHR33694:SF1">
    <property type="entry name" value="UDP-3-O-ACYL-N-ACETYLGLUCOSAMINE DEACETYLASE 1, MITOCHONDRIAL-RELATED"/>
    <property type="match status" value="1"/>
</dbReference>
<feature type="binding site" evidence="12">
    <location>
        <position position="89"/>
    </location>
    <ligand>
        <name>Zn(2+)</name>
        <dbReference type="ChEBI" id="CHEBI:29105"/>
    </ligand>
</feature>
<dbReference type="UniPathway" id="UPA00359">
    <property type="reaction ID" value="UER00478"/>
</dbReference>
<dbReference type="STRING" id="1123029.SAMN02745172_01262"/>
<comment type="catalytic activity">
    <reaction evidence="11 12">
        <text>a UDP-3-O-[(3R)-3-hydroxyacyl]-N-acetyl-alpha-D-glucosamine + H2O = a UDP-3-O-[(3R)-3-hydroxyacyl]-alpha-D-glucosamine + acetate</text>
        <dbReference type="Rhea" id="RHEA:67816"/>
        <dbReference type="ChEBI" id="CHEBI:15377"/>
        <dbReference type="ChEBI" id="CHEBI:30089"/>
        <dbReference type="ChEBI" id="CHEBI:137740"/>
        <dbReference type="ChEBI" id="CHEBI:173225"/>
        <dbReference type="EC" id="3.5.1.108"/>
    </reaction>
</comment>
<keyword evidence="9 12" id="KW-0862">Zinc</keyword>
<comment type="function">
    <text evidence="2 12">Catalyzes the hydrolysis of UDP-3-O-myristoyl-N-acetylglucosamine to form UDP-3-O-myristoylglucosamine and acetate, the committed step in lipid A biosynthesis.</text>
</comment>
<dbReference type="OrthoDB" id="9802746at2"/>
<gene>
    <name evidence="12" type="primary">lpxC</name>
    <name evidence="13" type="ORF">SAMN02745172_01262</name>
</gene>
<dbReference type="GO" id="GO:0103117">
    <property type="term" value="F:UDP-3-O-acyl-N-acetylglucosamine deacetylase activity"/>
    <property type="evidence" value="ECO:0007669"/>
    <property type="project" value="UniProtKB-UniRule"/>
</dbReference>
<evidence type="ECO:0000313" key="13">
    <source>
        <dbReference type="EMBL" id="SHO63071.1"/>
    </source>
</evidence>
<keyword evidence="6 12" id="KW-0441">Lipid A biosynthesis</keyword>
<dbReference type="RefSeq" id="WP_073626660.1">
    <property type="nucleotide sequence ID" value="NZ_FRXO01000002.1"/>
</dbReference>
<dbReference type="InterPro" id="IPR020568">
    <property type="entry name" value="Ribosomal_Su5_D2-typ_SF"/>
</dbReference>
<evidence type="ECO:0000256" key="4">
    <source>
        <dbReference type="ARBA" id="ARBA00012745"/>
    </source>
</evidence>
<sequence length="323" mass="34812">MARGTNFQKGSFYQKTLAGQVRLSGIGVHSGAPAEIVLNPAESGTGIVFVRTDAGTGKGVEATWKSVTSTELCTVVSAADGTSVSTIEHLMAALRAYEIDNVVVEVDGPEMPIMDGSAAPFIEAFESVGIVAQAARRRQVRVLKPVRVAIGDGWGELHPSAETRFEIEIDFPLAIIGRQELSFDLTPEFFRTEIARARTFGRLQDVERLWAKGLARGSSLENSVALDGERVLNPEGLRWSNEFVRHKALDAIGDLALAGMPIVGLYRSYKGGHRINAAIVEALFADETAFEIVEGSMPRREPVQVHAGLAVGLARPAYGPERT</sequence>
<evidence type="ECO:0000256" key="9">
    <source>
        <dbReference type="ARBA" id="ARBA00022833"/>
    </source>
</evidence>
<dbReference type="InterPro" id="IPR011334">
    <property type="entry name" value="UDP-acyl_GlcNac_deAcase_C"/>
</dbReference>
<keyword evidence="7 12" id="KW-0479">Metal-binding</keyword>
<evidence type="ECO:0000256" key="8">
    <source>
        <dbReference type="ARBA" id="ARBA00022801"/>
    </source>
</evidence>
<dbReference type="SUPFAM" id="SSF54211">
    <property type="entry name" value="Ribosomal protein S5 domain 2-like"/>
    <property type="match status" value="2"/>
</dbReference>
<keyword evidence="5 12" id="KW-0444">Lipid biosynthesis</keyword>
<evidence type="ECO:0000256" key="6">
    <source>
        <dbReference type="ARBA" id="ARBA00022556"/>
    </source>
</evidence>
<dbReference type="GO" id="GO:0016020">
    <property type="term" value="C:membrane"/>
    <property type="evidence" value="ECO:0007669"/>
    <property type="project" value="GOC"/>
</dbReference>
<protein>
    <recommendedName>
        <fullName evidence="4 12">UDP-3-O-acyl-N-acetylglucosamine deacetylase</fullName>
        <shortName evidence="12">UDP-3-O-acyl-GlcNAc deacetylase</shortName>
        <ecNumber evidence="4 12">3.5.1.108</ecNumber>
    </recommendedName>
    <alternativeName>
        <fullName evidence="12">UDP-3-O-[R-3-hydroxymyristoyl]-N-acetylglucosamine deacetylase</fullName>
    </alternativeName>
</protein>
<feature type="binding site" evidence="12">
    <location>
        <position position="246"/>
    </location>
    <ligand>
        <name>Zn(2+)</name>
        <dbReference type="ChEBI" id="CHEBI:29105"/>
    </ligand>
</feature>
<reference evidence="13 14" key="1">
    <citation type="submission" date="2016-12" db="EMBL/GenBank/DDBJ databases">
        <authorList>
            <person name="Song W.-J."/>
            <person name="Kurnit D.M."/>
        </authorList>
    </citation>
    <scope>NUCLEOTIDE SEQUENCE [LARGE SCALE GENOMIC DNA]</scope>
    <source>
        <strain evidence="13 14">DSM 19599</strain>
    </source>
</reference>
<proteinExistence type="inferred from homology"/>
<dbReference type="InterPro" id="IPR004463">
    <property type="entry name" value="UDP-acyl_GlcNac_deAcase"/>
</dbReference>
<dbReference type="NCBIfam" id="TIGR00325">
    <property type="entry name" value="lpxC"/>
    <property type="match status" value="1"/>
</dbReference>
<evidence type="ECO:0000256" key="3">
    <source>
        <dbReference type="ARBA" id="ARBA00005002"/>
    </source>
</evidence>
<dbReference type="InterPro" id="IPR015870">
    <property type="entry name" value="UDP-acyl_N-AcGlcN_deAcase_N"/>
</dbReference>
<dbReference type="EC" id="3.5.1.108" evidence="4 12"/>
<keyword evidence="8 12" id="KW-0378">Hydrolase</keyword>